<accession>A0ABW5GK99</accession>
<proteinExistence type="predicted"/>
<dbReference type="InterPro" id="IPR007278">
    <property type="entry name" value="DUF397"/>
</dbReference>
<organism evidence="2 3">
    <name type="scientific">Amycolatopsis samaneae</name>
    <dbReference type="NCBI Taxonomy" id="664691"/>
    <lineage>
        <taxon>Bacteria</taxon>
        <taxon>Bacillati</taxon>
        <taxon>Actinomycetota</taxon>
        <taxon>Actinomycetes</taxon>
        <taxon>Pseudonocardiales</taxon>
        <taxon>Pseudonocardiaceae</taxon>
        <taxon>Amycolatopsis</taxon>
    </lineage>
</organism>
<dbReference type="Proteomes" id="UP001597419">
    <property type="component" value="Unassembled WGS sequence"/>
</dbReference>
<comment type="caution">
    <text evidence="2">The sequence shown here is derived from an EMBL/GenBank/DDBJ whole genome shotgun (WGS) entry which is preliminary data.</text>
</comment>
<feature type="domain" description="DUF397" evidence="1">
    <location>
        <begin position="2"/>
        <end position="35"/>
    </location>
</feature>
<name>A0ABW5GK99_9PSEU</name>
<sequence length="88" mass="9251">MWRKSSCSGGINGNCVEVAFVPEAVAVRDSKAPEGRLRGARCTEGVLQGGQRTESVLQHTVLASRRCRGAQWVTGAVIVSEPPDVTGG</sequence>
<dbReference type="EMBL" id="JBHUKU010000011">
    <property type="protein sequence ID" value="MFD2461268.1"/>
    <property type="molecule type" value="Genomic_DNA"/>
</dbReference>
<evidence type="ECO:0000313" key="2">
    <source>
        <dbReference type="EMBL" id="MFD2461268.1"/>
    </source>
</evidence>
<dbReference type="Pfam" id="PF04149">
    <property type="entry name" value="DUF397"/>
    <property type="match status" value="1"/>
</dbReference>
<gene>
    <name evidence="2" type="ORF">ACFSYJ_21870</name>
</gene>
<evidence type="ECO:0000313" key="3">
    <source>
        <dbReference type="Proteomes" id="UP001597419"/>
    </source>
</evidence>
<dbReference type="RefSeq" id="WP_378214239.1">
    <property type="nucleotide sequence ID" value="NZ_BAABHG010000018.1"/>
</dbReference>
<protein>
    <submittedName>
        <fullName evidence="2">DUF397 domain-containing protein</fullName>
    </submittedName>
</protein>
<evidence type="ECO:0000259" key="1">
    <source>
        <dbReference type="Pfam" id="PF04149"/>
    </source>
</evidence>
<reference evidence="3" key="1">
    <citation type="journal article" date="2019" name="Int. J. Syst. Evol. Microbiol.">
        <title>The Global Catalogue of Microorganisms (GCM) 10K type strain sequencing project: providing services to taxonomists for standard genome sequencing and annotation.</title>
        <authorList>
            <consortium name="The Broad Institute Genomics Platform"/>
            <consortium name="The Broad Institute Genome Sequencing Center for Infectious Disease"/>
            <person name="Wu L."/>
            <person name="Ma J."/>
        </authorList>
    </citation>
    <scope>NUCLEOTIDE SEQUENCE [LARGE SCALE GENOMIC DNA]</scope>
    <source>
        <strain evidence="3">CGMCC 4.7643</strain>
    </source>
</reference>
<keyword evidence="3" id="KW-1185">Reference proteome</keyword>